<comment type="similarity">
    <text evidence="2">Belongs to the krueppel C2H2-type zinc-finger protein family.</text>
</comment>
<evidence type="ECO:0000313" key="15">
    <source>
        <dbReference type="RefSeq" id="XP_003401577.1"/>
    </source>
</evidence>
<reference evidence="15" key="1">
    <citation type="submission" date="2025-08" db="UniProtKB">
        <authorList>
            <consortium name="RefSeq"/>
        </authorList>
    </citation>
    <scope>IDENTIFICATION</scope>
</reference>
<evidence type="ECO:0000256" key="10">
    <source>
        <dbReference type="ARBA" id="ARBA00023242"/>
    </source>
</evidence>
<dbReference type="PANTHER" id="PTHR23235:SF139">
    <property type="entry name" value="HUCKEBEIN"/>
    <property type="match status" value="1"/>
</dbReference>
<evidence type="ECO:0000256" key="12">
    <source>
        <dbReference type="SAM" id="MobiDB-lite"/>
    </source>
</evidence>
<feature type="domain" description="C2H2-type" evidence="13">
    <location>
        <begin position="268"/>
        <end position="295"/>
    </location>
</feature>
<dbReference type="FunFam" id="3.30.160.60:FF:001506">
    <property type="entry name" value="Zinc finger protein"/>
    <property type="match status" value="1"/>
</dbReference>
<dbReference type="InterPro" id="IPR013087">
    <property type="entry name" value="Znf_C2H2_type"/>
</dbReference>
<keyword evidence="3" id="KW-0479">Metal-binding</keyword>
<evidence type="ECO:0000256" key="6">
    <source>
        <dbReference type="ARBA" id="ARBA00022833"/>
    </source>
</evidence>
<dbReference type="SMART" id="SM00355">
    <property type="entry name" value="ZnF_C2H2"/>
    <property type="match status" value="3"/>
</dbReference>
<dbReference type="Gene3D" id="3.30.160.60">
    <property type="entry name" value="Classic Zinc Finger"/>
    <property type="match status" value="3"/>
</dbReference>
<keyword evidence="4" id="KW-0677">Repeat</keyword>
<evidence type="ECO:0000256" key="9">
    <source>
        <dbReference type="ARBA" id="ARBA00023163"/>
    </source>
</evidence>
<gene>
    <name evidence="15" type="primary">LOC100645424</name>
</gene>
<evidence type="ECO:0000313" key="14">
    <source>
        <dbReference type="Proteomes" id="UP000835206"/>
    </source>
</evidence>
<keyword evidence="6" id="KW-0862">Zinc</keyword>
<dbReference type="Proteomes" id="UP000835206">
    <property type="component" value="Chromosome 15"/>
</dbReference>
<feature type="compositionally biased region" description="Polar residues" evidence="12">
    <location>
        <begin position="79"/>
        <end position="88"/>
    </location>
</feature>
<protein>
    <submittedName>
        <fullName evidence="15">Zinc finger and SCAN domain-containing protein 31 isoform X1</fullName>
    </submittedName>
</protein>
<dbReference type="GO" id="GO:0008270">
    <property type="term" value="F:zinc ion binding"/>
    <property type="evidence" value="ECO:0007669"/>
    <property type="project" value="UniProtKB-KW"/>
</dbReference>
<dbReference type="AlphaFoldDB" id="A0A9B0C2X9"/>
<dbReference type="FunFam" id="3.30.160.60:FF:000072">
    <property type="entry name" value="zinc finger protein 143 isoform X1"/>
    <property type="match status" value="1"/>
</dbReference>
<evidence type="ECO:0000256" key="7">
    <source>
        <dbReference type="ARBA" id="ARBA00023015"/>
    </source>
</evidence>
<evidence type="ECO:0000256" key="5">
    <source>
        <dbReference type="ARBA" id="ARBA00022771"/>
    </source>
</evidence>
<accession>A0A9B0C2X9</accession>
<dbReference type="KEGG" id="bter:100645424"/>
<dbReference type="PROSITE" id="PS00028">
    <property type="entry name" value="ZINC_FINGER_C2H2_1"/>
    <property type="match status" value="3"/>
</dbReference>
<dbReference type="FunFam" id="3.30.160.60:FF:000257">
    <property type="entry name" value="ZXD family zinc finger C"/>
    <property type="match status" value="1"/>
</dbReference>
<evidence type="ECO:0000256" key="4">
    <source>
        <dbReference type="ARBA" id="ARBA00022737"/>
    </source>
</evidence>
<evidence type="ECO:0000256" key="3">
    <source>
        <dbReference type="ARBA" id="ARBA00022723"/>
    </source>
</evidence>
<dbReference type="RefSeq" id="XP_003401577.1">
    <property type="nucleotide sequence ID" value="XM_003401529.4"/>
</dbReference>
<keyword evidence="5 11" id="KW-0863">Zinc-finger</keyword>
<evidence type="ECO:0000256" key="11">
    <source>
        <dbReference type="PROSITE-ProRule" id="PRU00042"/>
    </source>
</evidence>
<dbReference type="InterPro" id="IPR036236">
    <property type="entry name" value="Znf_C2H2_sf"/>
</dbReference>
<comment type="subcellular location">
    <subcellularLocation>
        <location evidence="1">Nucleus</location>
    </subcellularLocation>
</comment>
<feature type="domain" description="C2H2-type" evidence="13">
    <location>
        <begin position="238"/>
        <end position="267"/>
    </location>
</feature>
<keyword evidence="14" id="KW-1185">Reference proteome</keyword>
<evidence type="ECO:0000259" key="13">
    <source>
        <dbReference type="PROSITE" id="PS50157"/>
    </source>
</evidence>
<keyword evidence="7" id="KW-0805">Transcription regulation</keyword>
<feature type="domain" description="C2H2-type" evidence="13">
    <location>
        <begin position="210"/>
        <end position="237"/>
    </location>
</feature>
<feature type="region of interest" description="Disordered" evidence="12">
    <location>
        <begin position="75"/>
        <end position="96"/>
    </location>
</feature>
<dbReference type="GO" id="GO:0005634">
    <property type="term" value="C:nucleus"/>
    <property type="evidence" value="ECO:0007669"/>
    <property type="project" value="UniProtKB-SubCell"/>
</dbReference>
<keyword evidence="10" id="KW-0539">Nucleus</keyword>
<sequence>MCDELSARLFRPWSNLDTREHSKQIEVPVGRGEGRDIVVACDRKEEKGCYNILMIRGKAIEASSSEVGVSSSLNLLENTGESGPSTERPTSKVVRPLNDNSLRTADRIRMPLVQDIVDPVFHPMYSWNSFRKFNLPHSTSFDAVMMGACLPTQVGIAYPPWIDIRKTQFLSAFQPSYDVRGNLHAETMDRAVQILQRQAKEPKKLRSKRFRCEHCNVAFSNNGQLKGHIRIHTGERPFKCDVENCGKAFTRNEELTRHKRIHTGLRPHACLVCGKSFGRKDHLKKHMRTHENRDYRLSAATLGMFTPGHILSSEGLLFPHYNFPT</sequence>
<dbReference type="GO" id="GO:0000978">
    <property type="term" value="F:RNA polymerase II cis-regulatory region sequence-specific DNA binding"/>
    <property type="evidence" value="ECO:0007669"/>
    <property type="project" value="TreeGrafter"/>
</dbReference>
<dbReference type="OrthoDB" id="8922241at2759"/>
<dbReference type="Pfam" id="PF00096">
    <property type="entry name" value="zf-C2H2"/>
    <property type="match status" value="3"/>
</dbReference>
<dbReference type="PANTHER" id="PTHR23235">
    <property type="entry name" value="KRUEPPEL-LIKE TRANSCRIPTION FACTOR"/>
    <property type="match status" value="1"/>
</dbReference>
<evidence type="ECO:0000256" key="1">
    <source>
        <dbReference type="ARBA" id="ARBA00004123"/>
    </source>
</evidence>
<dbReference type="GeneID" id="100645424"/>
<evidence type="ECO:0000256" key="8">
    <source>
        <dbReference type="ARBA" id="ARBA00023125"/>
    </source>
</evidence>
<proteinExistence type="inferred from homology"/>
<dbReference type="PROSITE" id="PS50157">
    <property type="entry name" value="ZINC_FINGER_C2H2_2"/>
    <property type="match status" value="3"/>
</dbReference>
<organism evidence="14 15">
    <name type="scientific">Bombus terrestris</name>
    <name type="common">Buff-tailed bumblebee</name>
    <name type="synonym">Apis terrestris</name>
    <dbReference type="NCBI Taxonomy" id="30195"/>
    <lineage>
        <taxon>Eukaryota</taxon>
        <taxon>Metazoa</taxon>
        <taxon>Ecdysozoa</taxon>
        <taxon>Arthropoda</taxon>
        <taxon>Hexapoda</taxon>
        <taxon>Insecta</taxon>
        <taxon>Pterygota</taxon>
        <taxon>Neoptera</taxon>
        <taxon>Endopterygota</taxon>
        <taxon>Hymenoptera</taxon>
        <taxon>Apocrita</taxon>
        <taxon>Aculeata</taxon>
        <taxon>Apoidea</taxon>
        <taxon>Anthophila</taxon>
        <taxon>Apidae</taxon>
        <taxon>Bombus</taxon>
        <taxon>Bombus</taxon>
    </lineage>
</organism>
<keyword evidence="8" id="KW-0238">DNA-binding</keyword>
<evidence type="ECO:0000256" key="2">
    <source>
        <dbReference type="ARBA" id="ARBA00006991"/>
    </source>
</evidence>
<dbReference type="GO" id="GO:0000981">
    <property type="term" value="F:DNA-binding transcription factor activity, RNA polymerase II-specific"/>
    <property type="evidence" value="ECO:0007669"/>
    <property type="project" value="TreeGrafter"/>
</dbReference>
<name>A0A9B0C2X9_BOMTE</name>
<dbReference type="SUPFAM" id="SSF57667">
    <property type="entry name" value="beta-beta-alpha zinc fingers"/>
    <property type="match status" value="2"/>
</dbReference>
<keyword evidence="9" id="KW-0804">Transcription</keyword>